<dbReference type="InterPro" id="IPR006034">
    <property type="entry name" value="Asparaginase/glutaminase-like"/>
</dbReference>
<protein>
    <recommendedName>
        <fullName evidence="5 8">Glutamyl-tRNA(Gln) amidotransferase subunit D</fullName>
        <shortName evidence="5">Glu-ADT subunit D</shortName>
        <ecNumber evidence="5 8">6.3.5.-</ecNumber>
    </recommendedName>
</protein>
<dbReference type="Gene3D" id="3.40.50.40">
    <property type="match status" value="1"/>
</dbReference>
<dbReference type="Pfam" id="PF17763">
    <property type="entry name" value="Asparaginase_C"/>
    <property type="match status" value="1"/>
</dbReference>
<keyword evidence="2 5" id="KW-0547">Nucleotide-binding</keyword>
<keyword evidence="1 5" id="KW-0436">Ligase</keyword>
<evidence type="ECO:0000259" key="11">
    <source>
        <dbReference type="Pfam" id="PF18195"/>
    </source>
</evidence>
<dbReference type="InterPro" id="IPR037152">
    <property type="entry name" value="L-asparaginase_N_sf"/>
</dbReference>
<dbReference type="HOGENOM" id="CLU_019134_2_1_2"/>
<dbReference type="PIRSF" id="PIRSF001220">
    <property type="entry name" value="L-ASNase_gatD"/>
    <property type="match status" value="1"/>
</dbReference>
<dbReference type="PROSITE" id="PS51732">
    <property type="entry name" value="ASN_GLN_ASE_3"/>
    <property type="match status" value="1"/>
</dbReference>
<dbReference type="SMART" id="SM00870">
    <property type="entry name" value="Asparaginase"/>
    <property type="match status" value="1"/>
</dbReference>
<evidence type="ECO:0000256" key="4">
    <source>
        <dbReference type="ARBA" id="ARBA00022917"/>
    </source>
</evidence>
<dbReference type="EMBL" id="CP001463">
    <property type="protein sequence ID" value="ACS89673.1"/>
    <property type="molecule type" value="Genomic_DNA"/>
</dbReference>
<dbReference type="InterPro" id="IPR037222">
    <property type="entry name" value="GatD_N_sf"/>
</dbReference>
<dbReference type="InterPro" id="IPR020827">
    <property type="entry name" value="Asparaginase/glutaminase_AS1"/>
</dbReference>
<dbReference type="InterPro" id="IPR011878">
    <property type="entry name" value="GatD"/>
</dbReference>
<dbReference type="PANTHER" id="PTHR11707:SF28">
    <property type="entry name" value="60 KDA LYSOPHOSPHOLIPASE"/>
    <property type="match status" value="1"/>
</dbReference>
<dbReference type="EC" id="6.3.5.-" evidence="5 8"/>
<dbReference type="InterPro" id="IPR027475">
    <property type="entry name" value="Asparaginase/glutaminase_AS2"/>
</dbReference>
<dbReference type="GO" id="GO:0006520">
    <property type="term" value="P:amino acid metabolic process"/>
    <property type="evidence" value="ECO:0007669"/>
    <property type="project" value="InterPro"/>
</dbReference>
<feature type="active site" evidence="5">
    <location>
        <position position="262"/>
    </location>
</feature>
<dbReference type="CDD" id="cd08962">
    <property type="entry name" value="GatD"/>
    <property type="match status" value="1"/>
</dbReference>
<evidence type="ECO:0000256" key="1">
    <source>
        <dbReference type="ARBA" id="ARBA00022598"/>
    </source>
</evidence>
<name>C6A228_THESM</name>
<dbReference type="Gene3D" id="3.40.50.1170">
    <property type="entry name" value="L-asparaginase, N-terminal domain"/>
    <property type="match status" value="1"/>
</dbReference>
<gene>
    <name evidence="5" type="primary">gatD</name>
    <name evidence="12" type="ordered locus">TSIB_0608</name>
</gene>
<dbReference type="PROSITE" id="PS00917">
    <property type="entry name" value="ASN_GLN_ASE_2"/>
    <property type="match status" value="1"/>
</dbReference>
<comment type="catalytic activity">
    <reaction evidence="5 8">
        <text>L-glutamyl-tRNA(Gln) + L-glutamine + ATP + H2O = L-glutaminyl-tRNA(Gln) + L-glutamate + ADP + phosphate + H(+)</text>
        <dbReference type="Rhea" id="RHEA:17521"/>
        <dbReference type="Rhea" id="RHEA-COMP:9681"/>
        <dbReference type="Rhea" id="RHEA-COMP:9684"/>
        <dbReference type="ChEBI" id="CHEBI:15377"/>
        <dbReference type="ChEBI" id="CHEBI:15378"/>
        <dbReference type="ChEBI" id="CHEBI:29985"/>
        <dbReference type="ChEBI" id="CHEBI:30616"/>
        <dbReference type="ChEBI" id="CHEBI:43474"/>
        <dbReference type="ChEBI" id="CHEBI:58359"/>
        <dbReference type="ChEBI" id="CHEBI:78520"/>
        <dbReference type="ChEBI" id="CHEBI:78521"/>
        <dbReference type="ChEBI" id="CHEBI:456216"/>
    </reaction>
</comment>
<dbReference type="eggNOG" id="arCOG01924">
    <property type="taxonomic scope" value="Archaea"/>
</dbReference>
<dbReference type="AlphaFoldDB" id="C6A228"/>
<dbReference type="PANTHER" id="PTHR11707">
    <property type="entry name" value="L-ASPARAGINASE"/>
    <property type="match status" value="1"/>
</dbReference>
<dbReference type="NCBIfam" id="TIGR00519">
    <property type="entry name" value="asnASE_I"/>
    <property type="match status" value="1"/>
</dbReference>
<dbReference type="GO" id="GO:0006412">
    <property type="term" value="P:translation"/>
    <property type="evidence" value="ECO:0007669"/>
    <property type="project" value="UniProtKB-UniRule"/>
</dbReference>
<dbReference type="GO" id="GO:0006450">
    <property type="term" value="P:regulation of translational fidelity"/>
    <property type="evidence" value="ECO:0007669"/>
    <property type="project" value="InterPro"/>
</dbReference>
<comment type="function">
    <text evidence="5 8">Allows the formation of correctly charged Gln-tRNA(Gln) through the transamidation of misacylated Glu-tRNA(Gln) in organisms which lack glutaminyl-tRNA synthetase. The reaction takes place in the presence of glutamine and ATP through an activated gamma-phospho-Glu-tRNA(Gln). The GatDE system is specific for glutamate and does not act on aspartate.</text>
</comment>
<dbReference type="STRING" id="604354.TSIB_0608"/>
<evidence type="ECO:0000256" key="8">
    <source>
        <dbReference type="RuleBase" id="RU004457"/>
    </source>
</evidence>
<dbReference type="GO" id="GO:0050567">
    <property type="term" value="F:glutaminyl-tRNA synthase (glutamine-hydrolyzing) activity"/>
    <property type="evidence" value="ECO:0007669"/>
    <property type="project" value="UniProtKB-UniRule"/>
</dbReference>
<evidence type="ECO:0000313" key="13">
    <source>
        <dbReference type="Proteomes" id="UP000009079"/>
    </source>
</evidence>
<evidence type="ECO:0000256" key="3">
    <source>
        <dbReference type="ARBA" id="ARBA00022840"/>
    </source>
</evidence>
<dbReference type="GO" id="GO:0004067">
    <property type="term" value="F:asparaginase activity"/>
    <property type="evidence" value="ECO:0007669"/>
    <property type="project" value="UniProtKB-UniRule"/>
</dbReference>
<evidence type="ECO:0000259" key="10">
    <source>
        <dbReference type="Pfam" id="PF17763"/>
    </source>
</evidence>
<feature type="active site" evidence="5 7">
    <location>
        <position position="184"/>
    </location>
</feature>
<keyword evidence="3 5" id="KW-0067">ATP-binding</keyword>
<comment type="similarity">
    <text evidence="5 8">Belongs to the asparaginase 1 family. GatD subfamily.</text>
</comment>
<keyword evidence="12" id="KW-0808">Transferase</keyword>
<evidence type="ECO:0000256" key="5">
    <source>
        <dbReference type="HAMAP-Rule" id="MF_00586"/>
    </source>
</evidence>
<sequence>MGGFIMRKIDVFMKEKGLNIGDYVEVIEKENGVAVTHRGILMPPYELSKGETLTIKLDNGYNIGVLIDQIAEIRVLERAKPKEEISFKEVLPKKPELPNVTIIGTGGTIASKIDYKTGAVHAAFTAEELAKAVPEIFEIANITPRLLFNIMSEDMKPEYWKRMAHEVARALNSGEDGVIIGHGTDTMGYSAAALSFMLRDLGKPVIFVGSQRSSDRPSSDAAMNLICSTRMAVENFGEVAIVMHGETGDTYCLAHRGTKVRKMHTSRRDAFRSINDVPIAKIWHDGRVEYLREDYRKRSDSEVWVDDKLEEKVALIKVYPGITGEIIDFFVDKGYKGIVIEGTGLGHAPNEIIPTMERAVEEGAIICMTSQCLYGRVNLNVYSTGRKLLKAGVIPCEDMLPETAYVKLMWVLGHTQNLEEVKKMMLTNYAGEITPYTRFDTYLG</sequence>
<keyword evidence="4 5" id="KW-0648">Protein biosynthesis</keyword>
<evidence type="ECO:0000313" key="12">
    <source>
        <dbReference type="EMBL" id="ACS89673.1"/>
    </source>
</evidence>
<dbReference type="InterPro" id="IPR027474">
    <property type="entry name" value="L-asparaginase_N"/>
</dbReference>
<dbReference type="SUPFAM" id="SSF141300">
    <property type="entry name" value="GatD N-terminal domain-like"/>
    <property type="match status" value="1"/>
</dbReference>
<dbReference type="InterPro" id="IPR040919">
    <property type="entry name" value="Asparaginase_C"/>
</dbReference>
<dbReference type="Pfam" id="PF18195">
    <property type="entry name" value="GatD_N"/>
    <property type="match status" value="1"/>
</dbReference>
<feature type="domain" description="GatD N-terminal" evidence="11">
    <location>
        <begin position="19"/>
        <end position="76"/>
    </location>
</feature>
<feature type="domain" description="L-asparaginase N-terminal" evidence="9">
    <location>
        <begin position="99"/>
        <end position="293"/>
    </location>
</feature>
<dbReference type="PIRSF" id="PIRSF500175">
    <property type="entry name" value="Glu_ADT_D"/>
    <property type="match status" value="1"/>
</dbReference>
<dbReference type="HAMAP" id="MF_00586">
    <property type="entry name" value="GatD"/>
    <property type="match status" value="1"/>
</dbReference>
<evidence type="ECO:0000256" key="7">
    <source>
        <dbReference type="PROSITE-ProRule" id="PRU10100"/>
    </source>
</evidence>
<dbReference type="PRINTS" id="PR00139">
    <property type="entry name" value="ASNGLNASE"/>
</dbReference>
<organism evidence="12 13">
    <name type="scientific">Thermococcus sibiricus (strain DSM 12597 / MM 739)</name>
    <dbReference type="NCBI Taxonomy" id="604354"/>
    <lineage>
        <taxon>Archaea</taxon>
        <taxon>Methanobacteriati</taxon>
        <taxon>Methanobacteriota</taxon>
        <taxon>Thermococci</taxon>
        <taxon>Thermococcales</taxon>
        <taxon>Thermococcaceae</taxon>
        <taxon>Thermococcus</taxon>
    </lineage>
</organism>
<dbReference type="InterPro" id="IPR006033">
    <property type="entry name" value="AsnA_fam"/>
</dbReference>
<dbReference type="SUPFAM" id="SSF53774">
    <property type="entry name" value="Glutaminase/Asparaginase"/>
    <property type="match status" value="1"/>
</dbReference>
<proteinExistence type="inferred from homology"/>
<dbReference type="InterPro" id="IPR040918">
    <property type="entry name" value="GatD_N"/>
</dbReference>
<comment type="subunit">
    <text evidence="5 8">Heterodimer of GatD and GatE.</text>
</comment>
<dbReference type="PROSITE" id="PS00144">
    <property type="entry name" value="ASN_GLN_ASE_1"/>
    <property type="match status" value="1"/>
</dbReference>
<feature type="active site" evidence="5">
    <location>
        <position position="185"/>
    </location>
</feature>
<keyword evidence="13" id="KW-1185">Reference proteome</keyword>
<dbReference type="Pfam" id="PF00710">
    <property type="entry name" value="Asparaginase"/>
    <property type="match status" value="1"/>
</dbReference>
<dbReference type="KEGG" id="tsi:TSIB_0608"/>
<feature type="active site" evidence="5 6">
    <location>
        <position position="108"/>
    </location>
</feature>
<evidence type="ECO:0000259" key="9">
    <source>
        <dbReference type="Pfam" id="PF00710"/>
    </source>
</evidence>
<dbReference type="GO" id="GO:0016740">
    <property type="term" value="F:transferase activity"/>
    <property type="evidence" value="ECO:0007669"/>
    <property type="project" value="UniProtKB-KW"/>
</dbReference>
<dbReference type="GO" id="GO:0005524">
    <property type="term" value="F:ATP binding"/>
    <property type="evidence" value="ECO:0007669"/>
    <property type="project" value="UniProtKB-KW"/>
</dbReference>
<dbReference type="Gene3D" id="2.30.30.520">
    <property type="match status" value="1"/>
</dbReference>
<dbReference type="Proteomes" id="UP000009079">
    <property type="component" value="Chromosome"/>
</dbReference>
<accession>C6A228</accession>
<dbReference type="NCBIfam" id="TIGR02153">
    <property type="entry name" value="gatD_arch"/>
    <property type="match status" value="1"/>
</dbReference>
<evidence type="ECO:0000256" key="2">
    <source>
        <dbReference type="ARBA" id="ARBA00022741"/>
    </source>
</evidence>
<feature type="domain" description="Asparaginase/glutaminase C-terminal" evidence="10">
    <location>
        <begin position="312"/>
        <end position="425"/>
    </location>
</feature>
<evidence type="ECO:0000256" key="6">
    <source>
        <dbReference type="PROSITE-ProRule" id="PRU10099"/>
    </source>
</evidence>
<dbReference type="InterPro" id="IPR036152">
    <property type="entry name" value="Asp/glu_Ase-like_sf"/>
</dbReference>
<dbReference type="InterPro" id="IPR027473">
    <property type="entry name" value="L-asparaginase_C"/>
</dbReference>
<reference evidence="12 13" key="1">
    <citation type="journal article" date="2009" name="Appl. Environ. Microbiol.">
        <title>Metabolic versatility and indigenous origin of the archaeon Thermococcus sibiricus, isolated from a siberian oil reservoir, as revealed by genome analysis.</title>
        <authorList>
            <person name="Mardanov A.V."/>
            <person name="Ravin N.V."/>
            <person name="Svetlitchnyi V.A."/>
            <person name="Beletsky A.V."/>
            <person name="Miroshnichenko M.L."/>
            <person name="Bonch-Osmolovskaya E.A."/>
            <person name="Skryabin K.G."/>
        </authorList>
    </citation>
    <scope>NUCLEOTIDE SEQUENCE [LARGE SCALE GENOMIC DNA]</scope>
    <source>
        <strain evidence="13">DSM 12597 / MM 739</strain>
    </source>
</reference>
<dbReference type="NCBIfam" id="NF003217">
    <property type="entry name" value="PRK04183.1"/>
    <property type="match status" value="1"/>
</dbReference>